<evidence type="ECO:0000256" key="1">
    <source>
        <dbReference type="SAM" id="SignalP"/>
    </source>
</evidence>
<evidence type="ECO:0008006" key="4">
    <source>
        <dbReference type="Google" id="ProtNLM"/>
    </source>
</evidence>
<reference evidence="2" key="2">
    <citation type="submission" date="2021-02" db="EMBL/GenBank/DDBJ databases">
        <authorList>
            <person name="Kimball J.A."/>
            <person name="Haas M.W."/>
            <person name="Macchietto M."/>
            <person name="Kono T."/>
            <person name="Duquette J."/>
            <person name="Shao M."/>
        </authorList>
    </citation>
    <scope>NUCLEOTIDE SEQUENCE</scope>
    <source>
        <tissue evidence="2">Fresh leaf tissue</tissue>
    </source>
</reference>
<comment type="caution">
    <text evidence="2">The sequence shown here is derived from an EMBL/GenBank/DDBJ whole genome shotgun (WGS) entry which is preliminary data.</text>
</comment>
<dbReference type="Proteomes" id="UP000729402">
    <property type="component" value="Unassembled WGS sequence"/>
</dbReference>
<sequence>MKRGWLPPWLELLLSTQFFAACTSHLSPRNECNMFCIDCQSPQGAFCYYCRSSHDCSHCVIQIRRSSYHNVVRISELVEILDISDIQTYVINSARVVFLNERPQPRGYVIPAIKSSSSTCYRCETCSRVLLGAFRYCSLGCNVAGIKIDNETIVSENDTDYSGKDVEIIVDENDTACTGKDVETTKTENDTTYNRKDVETGDGNGIRNTIGSTRSEDKICSDADYNKETPSSTRVIRHRRKGIPRRAPFF</sequence>
<keyword evidence="1" id="KW-0732">Signal</keyword>
<organism evidence="2 3">
    <name type="scientific">Zizania palustris</name>
    <name type="common">Northern wild rice</name>
    <dbReference type="NCBI Taxonomy" id="103762"/>
    <lineage>
        <taxon>Eukaryota</taxon>
        <taxon>Viridiplantae</taxon>
        <taxon>Streptophyta</taxon>
        <taxon>Embryophyta</taxon>
        <taxon>Tracheophyta</taxon>
        <taxon>Spermatophyta</taxon>
        <taxon>Magnoliopsida</taxon>
        <taxon>Liliopsida</taxon>
        <taxon>Poales</taxon>
        <taxon>Poaceae</taxon>
        <taxon>BOP clade</taxon>
        <taxon>Oryzoideae</taxon>
        <taxon>Oryzeae</taxon>
        <taxon>Zizaniinae</taxon>
        <taxon>Zizania</taxon>
    </lineage>
</organism>
<name>A0A8J5RDW2_ZIZPA</name>
<evidence type="ECO:0000313" key="3">
    <source>
        <dbReference type="Proteomes" id="UP000729402"/>
    </source>
</evidence>
<feature type="chain" id="PRO_5035320777" description="PLATZ transcription factor family protein" evidence="1">
    <location>
        <begin position="25"/>
        <end position="250"/>
    </location>
</feature>
<dbReference type="InterPro" id="IPR006734">
    <property type="entry name" value="PLATZ"/>
</dbReference>
<gene>
    <name evidence="2" type="ORF">GUJ93_ZPchr0001g30842</name>
</gene>
<proteinExistence type="predicted"/>
<reference evidence="2" key="1">
    <citation type="journal article" date="2021" name="bioRxiv">
        <title>Whole Genome Assembly and Annotation of Northern Wild Rice, Zizania palustris L., Supports a Whole Genome Duplication in the Zizania Genus.</title>
        <authorList>
            <person name="Haas M."/>
            <person name="Kono T."/>
            <person name="Macchietto M."/>
            <person name="Millas R."/>
            <person name="McGilp L."/>
            <person name="Shao M."/>
            <person name="Duquette J."/>
            <person name="Hirsch C.N."/>
            <person name="Kimball J."/>
        </authorList>
    </citation>
    <scope>NUCLEOTIDE SEQUENCE</scope>
    <source>
        <tissue evidence="2">Fresh leaf tissue</tissue>
    </source>
</reference>
<dbReference type="EMBL" id="JAAALK010000288">
    <property type="protein sequence ID" value="KAG8051701.1"/>
    <property type="molecule type" value="Genomic_DNA"/>
</dbReference>
<protein>
    <recommendedName>
        <fullName evidence="4">PLATZ transcription factor family protein</fullName>
    </recommendedName>
</protein>
<dbReference type="OrthoDB" id="1908108at2759"/>
<feature type="signal peptide" evidence="1">
    <location>
        <begin position="1"/>
        <end position="24"/>
    </location>
</feature>
<dbReference type="Pfam" id="PF04640">
    <property type="entry name" value="PLATZ"/>
    <property type="match status" value="1"/>
</dbReference>
<accession>A0A8J5RDW2</accession>
<dbReference type="PANTHER" id="PTHR31065">
    <property type="entry name" value="PLATZ TRANSCRIPTION FACTOR FAMILY PROTEIN"/>
    <property type="match status" value="1"/>
</dbReference>
<evidence type="ECO:0000313" key="2">
    <source>
        <dbReference type="EMBL" id="KAG8051701.1"/>
    </source>
</evidence>
<keyword evidence="3" id="KW-1185">Reference proteome</keyword>
<dbReference type="AlphaFoldDB" id="A0A8J5RDW2"/>
<dbReference type="PROSITE" id="PS51257">
    <property type="entry name" value="PROKAR_LIPOPROTEIN"/>
    <property type="match status" value="1"/>
</dbReference>
<dbReference type="PANTHER" id="PTHR31065:SF7">
    <property type="entry name" value="OS01G0517800 PROTEIN"/>
    <property type="match status" value="1"/>
</dbReference>